<evidence type="ECO:0000313" key="3">
    <source>
        <dbReference type="Proteomes" id="UP000515663"/>
    </source>
</evidence>
<dbReference type="Pfam" id="PF13577">
    <property type="entry name" value="SnoaL_4"/>
    <property type="match status" value="1"/>
</dbReference>
<evidence type="ECO:0000313" key="2">
    <source>
        <dbReference type="EMBL" id="QMT02493.1"/>
    </source>
</evidence>
<reference evidence="3" key="1">
    <citation type="submission" date="2020-07" db="EMBL/GenBank/DDBJ databases">
        <title>novel species isolated from the respiratory tract of Marmot.</title>
        <authorList>
            <person name="Zhang G."/>
        </authorList>
    </citation>
    <scope>NUCLEOTIDE SEQUENCE [LARGE SCALE GENOMIC DNA]</scope>
    <source>
        <strain evidence="3">686</strain>
    </source>
</reference>
<dbReference type="EMBL" id="CP059491">
    <property type="protein sequence ID" value="QMT02493.1"/>
    <property type="molecule type" value="Genomic_DNA"/>
</dbReference>
<evidence type="ECO:0000259" key="1">
    <source>
        <dbReference type="Pfam" id="PF13577"/>
    </source>
</evidence>
<dbReference type="AlphaFoldDB" id="A0A7D7RRM4"/>
<name>A0A7D7RRM4_9ACTN</name>
<feature type="domain" description="SnoaL-like" evidence="1">
    <location>
        <begin position="12"/>
        <end position="140"/>
    </location>
</feature>
<gene>
    <name evidence="2" type="ORF">H1R19_04885</name>
</gene>
<sequence>MTTSDLELRLARIEANTAIDHRMSSYLRSCDIDKDVDDIVAHFTPDAIWEGVGRNVSFGRAQGREAIATHFATVFTRQPFTLHYIANTIIDVDAGATSGRGRWMCIEPTAIRNGTLPAWVGLDYDVTFTLTDGAWLISHLQVDTLFASPYHIGWVADRFTDMTATEPYPGLDSALLSLPNTEGAQL</sequence>
<protein>
    <submittedName>
        <fullName evidence="2">Nuclear transport factor 2 family protein</fullName>
    </submittedName>
</protein>
<dbReference type="Gene3D" id="3.10.450.50">
    <property type="match status" value="1"/>
</dbReference>
<organism evidence="2 3">
    <name type="scientific">Gordonia jinghuaiqii</name>
    <dbReference type="NCBI Taxonomy" id="2758710"/>
    <lineage>
        <taxon>Bacteria</taxon>
        <taxon>Bacillati</taxon>
        <taxon>Actinomycetota</taxon>
        <taxon>Actinomycetes</taxon>
        <taxon>Mycobacteriales</taxon>
        <taxon>Gordoniaceae</taxon>
        <taxon>Gordonia</taxon>
    </lineage>
</organism>
<keyword evidence="3" id="KW-1185">Reference proteome</keyword>
<dbReference type="KEGG" id="gji:H1R19_04885"/>
<accession>A0A7D7RRM4</accession>
<dbReference type="SUPFAM" id="SSF54427">
    <property type="entry name" value="NTF2-like"/>
    <property type="match status" value="1"/>
</dbReference>
<proteinExistence type="predicted"/>
<dbReference type="Proteomes" id="UP000515663">
    <property type="component" value="Chromosome"/>
</dbReference>
<dbReference type="InterPro" id="IPR032710">
    <property type="entry name" value="NTF2-like_dom_sf"/>
</dbReference>
<dbReference type="RefSeq" id="WP_219850706.1">
    <property type="nucleotide sequence ID" value="NZ_CP059491.1"/>
</dbReference>
<dbReference type="InterPro" id="IPR037401">
    <property type="entry name" value="SnoaL-like"/>
</dbReference>